<keyword evidence="1" id="KW-1133">Transmembrane helix</keyword>
<feature type="transmembrane region" description="Helical" evidence="1">
    <location>
        <begin position="60"/>
        <end position="76"/>
    </location>
</feature>
<evidence type="ECO:0008006" key="4">
    <source>
        <dbReference type="Google" id="ProtNLM"/>
    </source>
</evidence>
<keyword evidence="1" id="KW-0472">Membrane</keyword>
<feature type="transmembrane region" description="Helical" evidence="1">
    <location>
        <begin position="161"/>
        <end position="180"/>
    </location>
</feature>
<reference evidence="2 3" key="1">
    <citation type="submission" date="2016-10" db="EMBL/GenBank/DDBJ databases">
        <authorList>
            <person name="de Groot N.N."/>
        </authorList>
    </citation>
    <scope>NUCLEOTIDE SEQUENCE [LARGE SCALE GENOMIC DNA]</scope>
    <source>
        <strain evidence="2 3">Vu-144</strain>
    </source>
</reference>
<dbReference type="Pfam" id="PF11750">
    <property type="entry name" value="DUF3307"/>
    <property type="match status" value="1"/>
</dbReference>
<dbReference type="EMBL" id="FNQY01000017">
    <property type="protein sequence ID" value="SEA41061.1"/>
    <property type="molecule type" value="Genomic_DNA"/>
</dbReference>
<feature type="transmembrane region" description="Helical" evidence="1">
    <location>
        <begin position="22"/>
        <end position="40"/>
    </location>
</feature>
<gene>
    <name evidence="2" type="ORF">SAMN05192529_11740</name>
</gene>
<organism evidence="2 3">
    <name type="scientific">Arachidicoccus rhizosphaerae</name>
    <dbReference type="NCBI Taxonomy" id="551991"/>
    <lineage>
        <taxon>Bacteria</taxon>
        <taxon>Pseudomonadati</taxon>
        <taxon>Bacteroidota</taxon>
        <taxon>Chitinophagia</taxon>
        <taxon>Chitinophagales</taxon>
        <taxon>Chitinophagaceae</taxon>
        <taxon>Arachidicoccus</taxon>
    </lineage>
</organism>
<evidence type="ECO:0000256" key="1">
    <source>
        <dbReference type="SAM" id="Phobius"/>
    </source>
</evidence>
<keyword evidence="3" id="KW-1185">Reference proteome</keyword>
<accession>A0A1H4AYT6</accession>
<dbReference type="Proteomes" id="UP000199041">
    <property type="component" value="Unassembled WGS sequence"/>
</dbReference>
<sequence>METLNIPFLNTGSPDMASSPDAALLLTFVLLLLAHLLGDFVLQPTSWARQKSKQGYKSPVFWYHIILHGLLAFLLIARLDFWPYALLLTLLHGAIDQLKSEKERTLLLPAAHAHPARSIRRWFWYDQCFHLVSIILISILWQVTATPEGTWAKTLDSLHLLLQQIWTPGHIVLFTLIIFLTRPAAIIIRQLITGWTPSYNTALETDSLKNAGTYIGILERLFVFIFIINGHMEAVGFLLAAKSIFRFGDLKAAKDRKLTEYVLIGTLISFGLAILAAIIYLQGNLP</sequence>
<dbReference type="STRING" id="551991.SAMN05192529_11740"/>
<feature type="transmembrane region" description="Helical" evidence="1">
    <location>
        <begin position="221"/>
        <end position="241"/>
    </location>
</feature>
<dbReference type="RefSeq" id="WP_211481854.1">
    <property type="nucleotide sequence ID" value="NZ_FNQY01000017.1"/>
</dbReference>
<name>A0A1H4AYT6_9BACT</name>
<dbReference type="AlphaFoldDB" id="A0A1H4AYT6"/>
<evidence type="ECO:0000313" key="2">
    <source>
        <dbReference type="EMBL" id="SEA41061.1"/>
    </source>
</evidence>
<feature type="transmembrane region" description="Helical" evidence="1">
    <location>
        <begin position="122"/>
        <end position="141"/>
    </location>
</feature>
<proteinExistence type="predicted"/>
<protein>
    <recommendedName>
        <fullName evidence="4">DUF3307 domain-containing protein</fullName>
    </recommendedName>
</protein>
<feature type="transmembrane region" description="Helical" evidence="1">
    <location>
        <begin position="261"/>
        <end position="281"/>
    </location>
</feature>
<keyword evidence="1" id="KW-0812">Transmembrane</keyword>
<evidence type="ECO:0000313" key="3">
    <source>
        <dbReference type="Proteomes" id="UP000199041"/>
    </source>
</evidence>
<dbReference type="InterPro" id="IPR021737">
    <property type="entry name" value="Phage_phiKZ_Orf197"/>
</dbReference>